<evidence type="ECO:0000313" key="5">
    <source>
        <dbReference type="EMBL" id="KAF3956358.1"/>
    </source>
</evidence>
<dbReference type="InterPro" id="IPR000772">
    <property type="entry name" value="Ricin_B_lectin"/>
</dbReference>
<reference evidence="5" key="1">
    <citation type="submission" date="2020-03" db="EMBL/GenBank/DDBJ databases">
        <title>Castanea mollissima Vanexum genome sequencing.</title>
        <authorList>
            <person name="Staton M."/>
        </authorList>
    </citation>
    <scope>NUCLEOTIDE SEQUENCE</scope>
    <source>
        <tissue evidence="5">Leaf</tissue>
    </source>
</reference>
<dbReference type="InterPro" id="IPR017853">
    <property type="entry name" value="GH"/>
</dbReference>
<dbReference type="Proteomes" id="UP000737018">
    <property type="component" value="Unassembled WGS sequence"/>
</dbReference>
<dbReference type="Pfam" id="PF00150">
    <property type="entry name" value="Cellulase"/>
    <property type="match status" value="1"/>
</dbReference>
<dbReference type="SMART" id="SM00458">
    <property type="entry name" value="RICIN"/>
    <property type="match status" value="1"/>
</dbReference>
<dbReference type="PANTHER" id="PTHR31263">
    <property type="entry name" value="CELLULASE FAMILY PROTEIN (AFU_ORTHOLOGUE AFUA_5G14560)"/>
    <property type="match status" value="1"/>
</dbReference>
<gene>
    <name evidence="5" type="ORF">CMV_018507</name>
</gene>
<dbReference type="PANTHER" id="PTHR31263:SF44">
    <property type="entry name" value="OS04G0481200 PROTEIN"/>
    <property type="match status" value="1"/>
</dbReference>
<evidence type="ECO:0000256" key="3">
    <source>
        <dbReference type="ARBA" id="ARBA00023295"/>
    </source>
</evidence>
<comment type="similarity">
    <text evidence="1">Belongs to the glycosyl hydrolase 5 (cellulase A) family.</text>
</comment>
<dbReference type="InterPro" id="IPR035992">
    <property type="entry name" value="Ricin_B-like_lectins"/>
</dbReference>
<dbReference type="Gene3D" id="3.20.20.80">
    <property type="entry name" value="Glycosidases"/>
    <property type="match status" value="1"/>
</dbReference>
<evidence type="ECO:0000256" key="1">
    <source>
        <dbReference type="ARBA" id="ARBA00005641"/>
    </source>
</evidence>
<sequence>MAVTLHTNSRWIVNEAGQRVKLACVNWVSHMDPMVAEGLNKQPLDAISKRIVSMGFNCVRFTWPLYLVTNDSLASLTVRQSFQRLGLSQYIAGIQANNPSIIDVPLIRAFRAVVSILGANNLMVILDNHVSKPGWCCSENDGNGFFGDKYFNADLWIKGLTMMATMFKGVANVVGMSLRNEPRGPRQNAPDWYRYMPKAAEAVHLANPNVLVILSGMSYDTDLSFLQNRSVKLTFTRKLVFEVHRYGFTDTNIWKYNNPNQACAEVVDKIMRSAGFLLEQGYPLFFSEFGMELRGNDGLLNQYMNCFFALAADLDFDWNLWTLGGSYYIKQGITEFEEYYGLLLWNSNEPRNSSFVERLSAIQTPFQGPGLPETNPHQVIFHPSTGLCVQRKSKLEPLRLGPCKDSEAWSYTPQKILSLKGKNLCLQVDGLGKPVKLGNICSDSGSQWETISDSKLHLSSTIGNATTLCLDVDSGHTVITNTCYCVSIGKQLLLNMLAGDYMKVLSLADAECGIQPWGEQCDRNTRQSHKPTRCSQCGWNELKECFEAKDRICLLGIGAEAAHLANPDVLDFCWSKGGHCFSVSLGLDLRGTNEQLNRYMNCFFALAAELDFDWNIWTLGGSYYIKQGVNEFEETYGLLHWNTSEPRNSSLLERLSASQSPFQGLGLQETNPHQVIFHPLTGLCPKKSPLEPLRLGSCNVAEAWSYTPQKTLSLKGTNLCLKVDGLGKPAKLGNVNLQ</sequence>
<dbReference type="GO" id="GO:0004553">
    <property type="term" value="F:hydrolase activity, hydrolyzing O-glycosyl compounds"/>
    <property type="evidence" value="ECO:0007669"/>
    <property type="project" value="InterPro"/>
</dbReference>
<dbReference type="OrthoDB" id="442731at2759"/>
<evidence type="ECO:0000256" key="2">
    <source>
        <dbReference type="ARBA" id="ARBA00022801"/>
    </source>
</evidence>
<organism evidence="5 6">
    <name type="scientific">Castanea mollissima</name>
    <name type="common">Chinese chestnut</name>
    <dbReference type="NCBI Taxonomy" id="60419"/>
    <lineage>
        <taxon>Eukaryota</taxon>
        <taxon>Viridiplantae</taxon>
        <taxon>Streptophyta</taxon>
        <taxon>Embryophyta</taxon>
        <taxon>Tracheophyta</taxon>
        <taxon>Spermatophyta</taxon>
        <taxon>Magnoliopsida</taxon>
        <taxon>eudicotyledons</taxon>
        <taxon>Gunneridae</taxon>
        <taxon>Pentapetalae</taxon>
        <taxon>rosids</taxon>
        <taxon>fabids</taxon>
        <taxon>Fagales</taxon>
        <taxon>Fagaceae</taxon>
        <taxon>Castanea</taxon>
    </lineage>
</organism>
<feature type="domain" description="Ricin B lectin" evidence="4">
    <location>
        <begin position="375"/>
        <end position="495"/>
    </location>
</feature>
<dbReference type="SUPFAM" id="SSF50370">
    <property type="entry name" value="Ricin B-like lectins"/>
    <property type="match status" value="1"/>
</dbReference>
<dbReference type="EMBL" id="JRKL02003113">
    <property type="protein sequence ID" value="KAF3956358.1"/>
    <property type="molecule type" value="Genomic_DNA"/>
</dbReference>
<evidence type="ECO:0000313" key="6">
    <source>
        <dbReference type="Proteomes" id="UP000737018"/>
    </source>
</evidence>
<evidence type="ECO:0000259" key="4">
    <source>
        <dbReference type="SMART" id="SM00458"/>
    </source>
</evidence>
<dbReference type="SUPFAM" id="SSF51445">
    <property type="entry name" value="(Trans)glycosidases"/>
    <property type="match status" value="1"/>
</dbReference>
<accession>A0A8J4QR75</accession>
<dbReference type="Pfam" id="PF00652">
    <property type="entry name" value="Ricin_B_lectin"/>
    <property type="match status" value="1"/>
</dbReference>
<protein>
    <recommendedName>
        <fullName evidence="4">Ricin B lectin domain-containing protein</fullName>
    </recommendedName>
</protein>
<keyword evidence="6" id="KW-1185">Reference proteome</keyword>
<proteinExistence type="inferred from homology"/>
<dbReference type="Gene3D" id="2.80.10.50">
    <property type="match status" value="1"/>
</dbReference>
<name>A0A8J4QR75_9ROSI</name>
<dbReference type="GO" id="GO:0000272">
    <property type="term" value="P:polysaccharide catabolic process"/>
    <property type="evidence" value="ECO:0007669"/>
    <property type="project" value="InterPro"/>
</dbReference>
<dbReference type="InterPro" id="IPR001547">
    <property type="entry name" value="Glyco_hydro_5"/>
</dbReference>
<keyword evidence="2" id="KW-0378">Hydrolase</keyword>
<keyword evidence="3" id="KW-0326">Glycosidase</keyword>
<comment type="caution">
    <text evidence="5">The sequence shown here is derived from an EMBL/GenBank/DDBJ whole genome shotgun (WGS) entry which is preliminary data.</text>
</comment>
<dbReference type="AlphaFoldDB" id="A0A8J4QR75"/>